<accession>A0ABR6GIX6</accession>
<evidence type="ECO:0000313" key="2">
    <source>
        <dbReference type="Proteomes" id="UP000542811"/>
    </source>
</evidence>
<evidence type="ECO:0000313" key="1">
    <source>
        <dbReference type="EMBL" id="MBB3166181.1"/>
    </source>
</evidence>
<gene>
    <name evidence="1" type="ORF">FHS25_006697</name>
</gene>
<dbReference type="EMBL" id="JACHXX010000015">
    <property type="protein sequence ID" value="MBB3166181.1"/>
    <property type="molecule type" value="Genomic_DNA"/>
</dbReference>
<dbReference type="Proteomes" id="UP000542811">
    <property type="component" value="Unassembled WGS sequence"/>
</dbReference>
<reference evidence="1 2" key="1">
    <citation type="submission" date="2020-08" db="EMBL/GenBank/DDBJ databases">
        <title>Genomic Encyclopedia of Type Strains, Phase III (KMG-III): the genomes of soil and plant-associated and newly described type strains.</title>
        <authorList>
            <person name="Whitman W."/>
        </authorList>
    </citation>
    <scope>NUCLEOTIDE SEQUENCE [LARGE SCALE GENOMIC DNA]</scope>
    <source>
        <strain evidence="1 2">CECT 8280</strain>
    </source>
</reference>
<proteinExistence type="predicted"/>
<organism evidence="1 2">
    <name type="scientific">Rhizobium laguerreae</name>
    <dbReference type="NCBI Taxonomy" id="1076926"/>
    <lineage>
        <taxon>Bacteria</taxon>
        <taxon>Pseudomonadati</taxon>
        <taxon>Pseudomonadota</taxon>
        <taxon>Alphaproteobacteria</taxon>
        <taxon>Hyphomicrobiales</taxon>
        <taxon>Rhizobiaceae</taxon>
        <taxon>Rhizobium/Agrobacterium group</taxon>
        <taxon>Rhizobium</taxon>
    </lineage>
</organism>
<comment type="caution">
    <text evidence="1">The sequence shown here is derived from an EMBL/GenBank/DDBJ whole genome shotgun (WGS) entry which is preliminary data.</text>
</comment>
<protein>
    <submittedName>
        <fullName evidence="1">Transposase</fullName>
    </submittedName>
</protein>
<dbReference type="RefSeq" id="WP_183594630.1">
    <property type="nucleotide sequence ID" value="NZ_CP088092.1"/>
</dbReference>
<name>A0ABR6GIX6_9HYPH</name>
<sequence length="93" mass="9934">MSLLRPDGSGLTVSAFRDNLTKSETVTIAAIESGVPLLVAACNIIVDFHFMIWRKSENELASWIDRASESLVASFASGVAKDIQAVRAAIVSP</sequence>
<keyword evidence="2" id="KW-1185">Reference proteome</keyword>